<dbReference type="InterPro" id="IPR032472">
    <property type="entry name" value="ArgoL2"/>
</dbReference>
<dbReference type="CDD" id="cd02846">
    <property type="entry name" value="PAZ_argonaute_like"/>
    <property type="match status" value="1"/>
</dbReference>
<dbReference type="InterPro" id="IPR032474">
    <property type="entry name" value="Argonaute_N"/>
</dbReference>
<feature type="domain" description="Piwi" evidence="2">
    <location>
        <begin position="512"/>
        <end position="814"/>
    </location>
</feature>
<dbReference type="Pfam" id="PF16487">
    <property type="entry name" value="ArgoMid"/>
    <property type="match status" value="1"/>
</dbReference>
<organism evidence="3 4">
    <name type="scientific">Dimargaris cristalligena</name>
    <dbReference type="NCBI Taxonomy" id="215637"/>
    <lineage>
        <taxon>Eukaryota</taxon>
        <taxon>Fungi</taxon>
        <taxon>Fungi incertae sedis</taxon>
        <taxon>Zoopagomycota</taxon>
        <taxon>Kickxellomycotina</taxon>
        <taxon>Dimargaritomycetes</taxon>
        <taxon>Dimargaritales</taxon>
        <taxon>Dimargaritaceae</taxon>
        <taxon>Dimargaris</taxon>
    </lineage>
</organism>
<dbReference type="Pfam" id="PF16486">
    <property type="entry name" value="ArgoN"/>
    <property type="match status" value="1"/>
</dbReference>
<dbReference type="SMART" id="SM00950">
    <property type="entry name" value="Piwi"/>
    <property type="match status" value="1"/>
</dbReference>
<proteinExistence type="predicted"/>
<dbReference type="Pfam" id="PF16488">
    <property type="entry name" value="ArgoL2"/>
    <property type="match status" value="1"/>
</dbReference>
<dbReference type="AlphaFoldDB" id="A0A4V1J4C9"/>
<dbReference type="InterPro" id="IPR003165">
    <property type="entry name" value="Piwi"/>
</dbReference>
<dbReference type="InterPro" id="IPR012337">
    <property type="entry name" value="RNaseH-like_sf"/>
</dbReference>
<dbReference type="Gene3D" id="3.40.50.2300">
    <property type="match status" value="1"/>
</dbReference>
<dbReference type="InterPro" id="IPR014811">
    <property type="entry name" value="ArgoL1"/>
</dbReference>
<dbReference type="Gene3D" id="2.170.260.10">
    <property type="entry name" value="paz domain"/>
    <property type="match status" value="1"/>
</dbReference>
<dbReference type="InterPro" id="IPR003100">
    <property type="entry name" value="PAZ_dom"/>
</dbReference>
<dbReference type="Pfam" id="PF08699">
    <property type="entry name" value="ArgoL1"/>
    <property type="match status" value="1"/>
</dbReference>
<dbReference type="OrthoDB" id="10252740at2759"/>
<keyword evidence="4" id="KW-1185">Reference proteome</keyword>
<gene>
    <name evidence="3" type="ORF">BJ085DRAFT_35094</name>
</gene>
<dbReference type="GO" id="GO:0003723">
    <property type="term" value="F:RNA binding"/>
    <property type="evidence" value="ECO:0007669"/>
    <property type="project" value="InterPro"/>
</dbReference>
<dbReference type="PROSITE" id="PS50822">
    <property type="entry name" value="PIWI"/>
    <property type="match status" value="1"/>
</dbReference>
<dbReference type="Proteomes" id="UP000268162">
    <property type="component" value="Unassembled WGS sequence"/>
</dbReference>
<dbReference type="SUPFAM" id="SSF101690">
    <property type="entry name" value="PAZ domain"/>
    <property type="match status" value="1"/>
</dbReference>
<reference evidence="4" key="1">
    <citation type="journal article" date="2018" name="Nat. Microbiol.">
        <title>Leveraging single-cell genomics to expand the fungal tree of life.</title>
        <authorList>
            <person name="Ahrendt S.R."/>
            <person name="Quandt C.A."/>
            <person name="Ciobanu D."/>
            <person name="Clum A."/>
            <person name="Salamov A."/>
            <person name="Andreopoulos B."/>
            <person name="Cheng J.F."/>
            <person name="Woyke T."/>
            <person name="Pelin A."/>
            <person name="Henrissat B."/>
            <person name="Reynolds N.K."/>
            <person name="Benny G.L."/>
            <person name="Smith M.E."/>
            <person name="James T.Y."/>
            <person name="Grigoriev I.V."/>
        </authorList>
    </citation>
    <scope>NUCLEOTIDE SEQUENCE [LARGE SCALE GENOMIC DNA]</scope>
    <source>
        <strain evidence="4">RSA 468</strain>
    </source>
</reference>
<dbReference type="SMART" id="SM01163">
    <property type="entry name" value="DUF1785"/>
    <property type="match status" value="1"/>
</dbReference>
<sequence>MSEPQVIAQRPDFGKLGSNIPINANFIEIEAFGEDPVHHYDLKILPEVPAELGREVFQVLENQLRHNLFQGTYPVFDGKYNMYSPVVLALADGKGEFDVYLPRDQKRLESAPAGKGPKPFKVSLRNVAMINMGVLREFVSGRIEFNPQVQSAISILDVAFHHLPASKYPSAKNSFYTSEGKQAISGGIEVWPGLFQSVRPTQGRVLLNVDVSSTAFYAPGSLLNSVVRCLNKVDPLELLNLREHEMRNLQKMIKGIPVTLTHRDQGERIFKLKGISERGANQTMFNLRSEDETETKMSVAKYFSDHLNIPVRYPTLPCVELKRGTMVPIEFCTVVSGQRFMRKLDERQTAEMIKFTCVRPQERFKRITKQASDLLCFNSNPYLKAFGIKLNGKMLSINGRQLPPPTVVYGGNSKDRNVKPKDGSWNMRDKCFVVAAEIPSYGVLVLDRENGQSRKMVSGFMGQLNKILFNMGIELADRTPSITFGHYMGNFNQSLEKAQSEARRVFQQTPRIIYVLVGSTASSVYGEIKRISDTKLGIITQCMQLSKIRRPNNIQYMANVALKINVKLGGINCLLEPKQTTFISGGSTMVIGADVTHPGPGNNTDPSIAAVVGSIDKSMTRFVSEVSVLPPRTEIIASLSESVSKMLKAFKQENQCLPRRILFYRDGVSETQFQTVLVEELAGIKKAAEEVNDGESILVTFITCQKRHHVRFSPLNPGRGDRSGNCPAGTVVDRGVTHPKEFDFFLQSQGGLQGTCRPTRYTVLYDDNDFTADDLQQLTNQLCYLYPRCTRSVSLCPPAYFADLLASRARFHRGSRSDFEDNPTLVTPTTGHRDDIQLVPVMLGLKEVLYFM</sequence>
<dbReference type="InterPro" id="IPR045246">
    <property type="entry name" value="Piwi_ago-like"/>
</dbReference>
<dbReference type="InterPro" id="IPR032473">
    <property type="entry name" value="Argonaute_Mid_dom"/>
</dbReference>
<dbReference type="PROSITE" id="PS50821">
    <property type="entry name" value="PAZ"/>
    <property type="match status" value="1"/>
</dbReference>
<dbReference type="STRING" id="215637.A0A4V1J4C9"/>
<evidence type="ECO:0000259" key="2">
    <source>
        <dbReference type="PROSITE" id="PS50822"/>
    </source>
</evidence>
<dbReference type="InterPro" id="IPR036085">
    <property type="entry name" value="PAZ_dom_sf"/>
</dbReference>
<name>A0A4V1J4C9_9FUNG</name>
<feature type="domain" description="PAZ" evidence="1">
    <location>
        <begin position="225"/>
        <end position="336"/>
    </location>
</feature>
<protein>
    <submittedName>
        <fullName evidence="3">Piwi domain-containing protein</fullName>
    </submittedName>
</protein>
<dbReference type="Pfam" id="PF02170">
    <property type="entry name" value="PAZ"/>
    <property type="match status" value="1"/>
</dbReference>
<evidence type="ECO:0000259" key="1">
    <source>
        <dbReference type="PROSITE" id="PS50821"/>
    </source>
</evidence>
<evidence type="ECO:0000313" key="3">
    <source>
        <dbReference type="EMBL" id="RKP35119.1"/>
    </source>
</evidence>
<dbReference type="CDD" id="cd04657">
    <property type="entry name" value="Piwi_ago-like"/>
    <property type="match status" value="1"/>
</dbReference>
<dbReference type="EMBL" id="ML002956">
    <property type="protein sequence ID" value="RKP35119.1"/>
    <property type="molecule type" value="Genomic_DNA"/>
</dbReference>
<dbReference type="Pfam" id="PF02171">
    <property type="entry name" value="Piwi"/>
    <property type="match status" value="1"/>
</dbReference>
<dbReference type="PANTHER" id="PTHR22891">
    <property type="entry name" value="EUKARYOTIC TRANSLATION INITIATION FACTOR 2C"/>
    <property type="match status" value="1"/>
</dbReference>
<evidence type="ECO:0000313" key="4">
    <source>
        <dbReference type="Proteomes" id="UP000268162"/>
    </source>
</evidence>
<dbReference type="Gene3D" id="3.30.420.10">
    <property type="entry name" value="Ribonuclease H-like superfamily/Ribonuclease H"/>
    <property type="match status" value="1"/>
</dbReference>
<accession>A0A4V1J4C9</accession>
<dbReference type="InterPro" id="IPR036397">
    <property type="entry name" value="RNaseH_sf"/>
</dbReference>
<dbReference type="SUPFAM" id="SSF53098">
    <property type="entry name" value="Ribonuclease H-like"/>
    <property type="match status" value="1"/>
</dbReference>